<dbReference type="AlphaFoldDB" id="A0A7X6BFE2"/>
<keyword evidence="1" id="KW-0812">Transmembrane</keyword>
<name>A0A7X6BFE2_9SPHN</name>
<evidence type="ECO:0000313" key="3">
    <source>
        <dbReference type="Proteomes" id="UP000531251"/>
    </source>
</evidence>
<accession>A0A7X6BFE2</accession>
<evidence type="ECO:0000313" key="2">
    <source>
        <dbReference type="EMBL" id="NJB99856.1"/>
    </source>
</evidence>
<protein>
    <submittedName>
        <fullName evidence="2">Uncharacterized protein</fullName>
    </submittedName>
</protein>
<proteinExistence type="predicted"/>
<organism evidence="2 3">
    <name type="scientific">Sphingomonas trueperi</name>
    <dbReference type="NCBI Taxonomy" id="53317"/>
    <lineage>
        <taxon>Bacteria</taxon>
        <taxon>Pseudomonadati</taxon>
        <taxon>Pseudomonadota</taxon>
        <taxon>Alphaproteobacteria</taxon>
        <taxon>Sphingomonadales</taxon>
        <taxon>Sphingomonadaceae</taxon>
        <taxon>Sphingomonas</taxon>
    </lineage>
</organism>
<comment type="caution">
    <text evidence="2">The sequence shown here is derived from an EMBL/GenBank/DDBJ whole genome shotgun (WGS) entry which is preliminary data.</text>
</comment>
<evidence type="ECO:0000256" key="1">
    <source>
        <dbReference type="SAM" id="Phobius"/>
    </source>
</evidence>
<sequence>MKILDRLHCAPDRFWLFTIAAGALVVLAVIVIPVVIRGKMPEGAGELLASTATGLLLIVQKVVDAQQARRLADQLARSTPPAEPEA</sequence>
<keyword evidence="1" id="KW-1133">Transmembrane helix</keyword>
<keyword evidence="1" id="KW-0472">Membrane</keyword>
<reference evidence="2 3" key="1">
    <citation type="submission" date="2020-03" db="EMBL/GenBank/DDBJ databases">
        <title>Genomic Encyclopedia of Type Strains, Phase IV (KMG-IV): sequencing the most valuable type-strain genomes for metagenomic binning, comparative biology and taxonomic classification.</title>
        <authorList>
            <person name="Goeker M."/>
        </authorList>
    </citation>
    <scope>NUCLEOTIDE SEQUENCE [LARGE SCALE GENOMIC DNA]</scope>
    <source>
        <strain evidence="2 3">DSM 7225</strain>
    </source>
</reference>
<dbReference type="RefSeq" id="WP_167713077.1">
    <property type="nucleotide sequence ID" value="NZ_BAAADY010000034.1"/>
</dbReference>
<gene>
    <name evidence="2" type="ORF">GGR89_004202</name>
</gene>
<dbReference type="EMBL" id="JAATJB010000023">
    <property type="protein sequence ID" value="NJB99856.1"/>
    <property type="molecule type" value="Genomic_DNA"/>
</dbReference>
<feature type="transmembrane region" description="Helical" evidence="1">
    <location>
        <begin position="14"/>
        <end position="36"/>
    </location>
</feature>
<keyword evidence="3" id="KW-1185">Reference proteome</keyword>
<dbReference type="Proteomes" id="UP000531251">
    <property type="component" value="Unassembled WGS sequence"/>
</dbReference>